<gene>
    <name evidence="2" type="ORF">R1flu_023629</name>
</gene>
<dbReference type="AlphaFoldDB" id="A0ABD1XSQ9"/>
<sequence>MDRDCAISSSEPPMPSSKAQDVPMTPDQSFGAPFARSGSGASSEHMAKTNSGKRKRDASRSANVSVEALDRISQ</sequence>
<feature type="region of interest" description="Disordered" evidence="1">
    <location>
        <begin position="1"/>
        <end position="74"/>
    </location>
</feature>
<dbReference type="Proteomes" id="UP001605036">
    <property type="component" value="Unassembled WGS sequence"/>
</dbReference>
<comment type="caution">
    <text evidence="2">The sequence shown here is derived from an EMBL/GenBank/DDBJ whole genome shotgun (WGS) entry which is preliminary data.</text>
</comment>
<reference evidence="2 3" key="1">
    <citation type="submission" date="2024-09" db="EMBL/GenBank/DDBJ databases">
        <title>Chromosome-scale assembly of Riccia fluitans.</title>
        <authorList>
            <person name="Paukszto L."/>
            <person name="Sawicki J."/>
            <person name="Karawczyk K."/>
            <person name="Piernik-Szablinska J."/>
            <person name="Szczecinska M."/>
            <person name="Mazdziarz M."/>
        </authorList>
    </citation>
    <scope>NUCLEOTIDE SEQUENCE [LARGE SCALE GENOMIC DNA]</scope>
    <source>
        <strain evidence="2">Rf_01</strain>
        <tissue evidence="2">Aerial parts of the thallus</tissue>
    </source>
</reference>
<proteinExistence type="predicted"/>
<evidence type="ECO:0000313" key="2">
    <source>
        <dbReference type="EMBL" id="KAL2611937.1"/>
    </source>
</evidence>
<evidence type="ECO:0000256" key="1">
    <source>
        <dbReference type="SAM" id="MobiDB-lite"/>
    </source>
</evidence>
<keyword evidence="3" id="KW-1185">Reference proteome</keyword>
<organism evidence="2 3">
    <name type="scientific">Riccia fluitans</name>
    <dbReference type="NCBI Taxonomy" id="41844"/>
    <lineage>
        <taxon>Eukaryota</taxon>
        <taxon>Viridiplantae</taxon>
        <taxon>Streptophyta</taxon>
        <taxon>Embryophyta</taxon>
        <taxon>Marchantiophyta</taxon>
        <taxon>Marchantiopsida</taxon>
        <taxon>Marchantiidae</taxon>
        <taxon>Marchantiales</taxon>
        <taxon>Ricciaceae</taxon>
        <taxon>Riccia</taxon>
    </lineage>
</organism>
<dbReference type="EMBL" id="JBHFFA010000007">
    <property type="protein sequence ID" value="KAL2611937.1"/>
    <property type="molecule type" value="Genomic_DNA"/>
</dbReference>
<name>A0ABD1XSQ9_9MARC</name>
<evidence type="ECO:0000313" key="3">
    <source>
        <dbReference type="Proteomes" id="UP001605036"/>
    </source>
</evidence>
<accession>A0ABD1XSQ9</accession>
<protein>
    <submittedName>
        <fullName evidence="2">Uncharacterized protein</fullName>
    </submittedName>
</protein>